<gene>
    <name evidence="7" type="ORF">PACLA_8A017316</name>
</gene>
<dbReference type="GO" id="GO:0007154">
    <property type="term" value="P:cell communication"/>
    <property type="evidence" value="ECO:0007669"/>
    <property type="project" value="InterPro"/>
</dbReference>
<dbReference type="PROSITE" id="PS01186">
    <property type="entry name" value="EGF_2"/>
    <property type="match status" value="3"/>
</dbReference>
<evidence type="ECO:0000256" key="3">
    <source>
        <dbReference type="ARBA" id="ARBA00022737"/>
    </source>
</evidence>
<dbReference type="InterPro" id="IPR050525">
    <property type="entry name" value="ECM_Assembly_Org"/>
</dbReference>
<dbReference type="CDD" id="cd01450">
    <property type="entry name" value="vWFA_subfamily_ECM"/>
    <property type="match status" value="1"/>
</dbReference>
<sequence>MDIIFVLDRSSSIPEADYDLVRIFLTSLAEKLRVGELNSKGEVIGQAAIVTFSEVGTRRITLQQSRTPGRFAQIARTMPGPEQGGRTKTHQGLAVADKEVVIKSAGYREDQSDVEKIFMVITDGKQTRESKRRGYVYVKEAMQPFFRRNMNVFAVGVGLTDESAKRQVRDMVQVQENAILAKTFKELTETVNTFIQRFCPVPSVCGASDDCAPQATCADIAGGEYQCTCNDGYVGNGKFCLIPPVCGSERDDCNPFFATCTDTGSGEYECKCITGYTGDGKTCIVDKICGTSKDDCHRYATCTDIEPGKYECTCNIGYSGDGKTCIAIAIAFDTLTYDISEEDKKAIVQISVQSGEITTPLTINLNTLPGTAGEADFTGISRSVTFQSGQSGPISVEIDIEDDTLIEPTEAFQVALKDPSYPIQIGQPATVNILDNDEAVIGFTKDVYQISEDAGKAIVGVSFLSGEAAFPVTV</sequence>
<dbReference type="Gene3D" id="3.40.50.410">
    <property type="entry name" value="von Willebrand factor, type A domain"/>
    <property type="match status" value="1"/>
</dbReference>
<comment type="caution">
    <text evidence="6">Lacks conserved residue(s) required for the propagation of feature annotation.</text>
</comment>
<dbReference type="EMBL" id="CACRXK020001888">
    <property type="protein sequence ID" value="CAB3991627.1"/>
    <property type="molecule type" value="Genomic_DNA"/>
</dbReference>
<dbReference type="SUPFAM" id="SSF57184">
    <property type="entry name" value="Growth factor receptor domain"/>
    <property type="match status" value="1"/>
</dbReference>
<dbReference type="InterPro" id="IPR024731">
    <property type="entry name" value="NELL2-like_EGF"/>
</dbReference>
<organism evidence="7 8">
    <name type="scientific">Paramuricea clavata</name>
    <name type="common">Red gorgonian</name>
    <name type="synonym">Violescent sea-whip</name>
    <dbReference type="NCBI Taxonomy" id="317549"/>
    <lineage>
        <taxon>Eukaryota</taxon>
        <taxon>Metazoa</taxon>
        <taxon>Cnidaria</taxon>
        <taxon>Anthozoa</taxon>
        <taxon>Octocorallia</taxon>
        <taxon>Malacalcyonacea</taxon>
        <taxon>Plexauridae</taxon>
        <taxon>Paramuricea</taxon>
    </lineage>
</organism>
<dbReference type="SMART" id="SM00327">
    <property type="entry name" value="VWA"/>
    <property type="match status" value="1"/>
</dbReference>
<dbReference type="SUPFAM" id="SSF53300">
    <property type="entry name" value="vWA-like"/>
    <property type="match status" value="1"/>
</dbReference>
<proteinExistence type="predicted"/>
<feature type="disulfide bond" evidence="6">
    <location>
        <begin position="253"/>
        <end position="270"/>
    </location>
</feature>
<dbReference type="InterPro" id="IPR038081">
    <property type="entry name" value="CalX-like_sf"/>
</dbReference>
<dbReference type="PANTHER" id="PTHR24020:SF87">
    <property type="entry name" value="COLLAGEN ALPHA-1(VI) CHAIN-LIKE"/>
    <property type="match status" value="1"/>
</dbReference>
<reference evidence="7" key="1">
    <citation type="submission" date="2020-04" db="EMBL/GenBank/DDBJ databases">
        <authorList>
            <person name="Alioto T."/>
            <person name="Alioto T."/>
            <person name="Gomez Garrido J."/>
        </authorList>
    </citation>
    <scope>NUCLEOTIDE SEQUENCE</scope>
    <source>
        <strain evidence="7">A484AB</strain>
    </source>
</reference>
<dbReference type="Pfam" id="PF00092">
    <property type="entry name" value="VWA"/>
    <property type="match status" value="1"/>
</dbReference>
<evidence type="ECO:0000256" key="1">
    <source>
        <dbReference type="ARBA" id="ARBA00022536"/>
    </source>
</evidence>
<dbReference type="Gene3D" id="2.60.40.2030">
    <property type="match status" value="1"/>
</dbReference>
<keyword evidence="4" id="KW-0106">Calcium</keyword>
<dbReference type="InterPro" id="IPR001881">
    <property type="entry name" value="EGF-like_Ca-bd_dom"/>
</dbReference>
<dbReference type="Pfam" id="PF03160">
    <property type="entry name" value="Calx-beta"/>
    <property type="match status" value="1"/>
</dbReference>
<protein>
    <submittedName>
        <fullName evidence="7">Matrilin-3, partial</fullName>
    </submittedName>
</protein>
<evidence type="ECO:0000256" key="4">
    <source>
        <dbReference type="ARBA" id="ARBA00022837"/>
    </source>
</evidence>
<dbReference type="PROSITE" id="PS50026">
    <property type="entry name" value="EGF_3"/>
    <property type="match status" value="3"/>
</dbReference>
<dbReference type="GO" id="GO:0016020">
    <property type="term" value="C:membrane"/>
    <property type="evidence" value="ECO:0007669"/>
    <property type="project" value="InterPro"/>
</dbReference>
<evidence type="ECO:0000256" key="6">
    <source>
        <dbReference type="PROSITE-ProRule" id="PRU00076"/>
    </source>
</evidence>
<dbReference type="Proteomes" id="UP001152795">
    <property type="component" value="Unassembled WGS sequence"/>
</dbReference>
<dbReference type="Gene3D" id="2.10.25.10">
    <property type="entry name" value="Laminin"/>
    <property type="match status" value="3"/>
</dbReference>
<name>A0A6S7H436_PARCT</name>
<dbReference type="InterPro" id="IPR000742">
    <property type="entry name" value="EGF"/>
</dbReference>
<feature type="non-terminal residue" evidence="7">
    <location>
        <position position="474"/>
    </location>
</feature>
<dbReference type="InterPro" id="IPR036465">
    <property type="entry name" value="vWFA_dom_sf"/>
</dbReference>
<evidence type="ECO:0000256" key="5">
    <source>
        <dbReference type="ARBA" id="ARBA00023157"/>
    </source>
</evidence>
<dbReference type="OrthoDB" id="5317514at2759"/>
<evidence type="ECO:0000313" key="7">
    <source>
        <dbReference type="EMBL" id="CAB3991627.1"/>
    </source>
</evidence>
<dbReference type="AlphaFoldDB" id="A0A6S7H436"/>
<keyword evidence="1 6" id="KW-0245">EGF-like domain</keyword>
<evidence type="ECO:0000313" key="8">
    <source>
        <dbReference type="Proteomes" id="UP001152795"/>
    </source>
</evidence>
<dbReference type="SMART" id="SM00181">
    <property type="entry name" value="EGF"/>
    <property type="match status" value="3"/>
</dbReference>
<dbReference type="GO" id="GO:0005509">
    <property type="term" value="F:calcium ion binding"/>
    <property type="evidence" value="ECO:0007669"/>
    <property type="project" value="InterPro"/>
</dbReference>
<accession>A0A6S7H436</accession>
<dbReference type="SMART" id="SM00179">
    <property type="entry name" value="EGF_CA"/>
    <property type="match status" value="3"/>
</dbReference>
<dbReference type="InterPro" id="IPR003644">
    <property type="entry name" value="Calx_beta"/>
</dbReference>
<dbReference type="InterPro" id="IPR009030">
    <property type="entry name" value="Growth_fac_rcpt_cys_sf"/>
</dbReference>
<dbReference type="PANTHER" id="PTHR24020">
    <property type="entry name" value="COLLAGEN ALPHA"/>
    <property type="match status" value="1"/>
</dbReference>
<dbReference type="PROSITE" id="PS50234">
    <property type="entry name" value="VWFA"/>
    <property type="match status" value="1"/>
</dbReference>
<dbReference type="InterPro" id="IPR002035">
    <property type="entry name" value="VWF_A"/>
</dbReference>
<keyword evidence="5 6" id="KW-1015">Disulfide bond</keyword>
<dbReference type="SUPFAM" id="SSF141072">
    <property type="entry name" value="CalX-like"/>
    <property type="match status" value="1"/>
</dbReference>
<dbReference type="Pfam" id="PF12947">
    <property type="entry name" value="EGF_3"/>
    <property type="match status" value="2"/>
</dbReference>
<keyword evidence="8" id="KW-1185">Reference proteome</keyword>
<keyword evidence="2" id="KW-0732">Signal</keyword>
<keyword evidence="3" id="KW-0677">Repeat</keyword>
<evidence type="ECO:0000256" key="2">
    <source>
        <dbReference type="ARBA" id="ARBA00022729"/>
    </source>
</evidence>
<comment type="caution">
    <text evidence="7">The sequence shown here is derived from an EMBL/GenBank/DDBJ whole genome shotgun (WGS) entry which is preliminary data.</text>
</comment>